<evidence type="ECO:0000256" key="2">
    <source>
        <dbReference type="ARBA" id="ARBA00008892"/>
    </source>
</evidence>
<keyword evidence="11 13" id="KW-0472">Membrane</keyword>
<evidence type="ECO:0000256" key="7">
    <source>
        <dbReference type="ARBA" id="ARBA00022781"/>
    </source>
</evidence>
<comment type="subunit">
    <text evidence="13">F-type ATPases have 2 components, CF(1) - the catalytic core - and CF(0) - the membrane proton channel.</text>
</comment>
<keyword evidence="9 13" id="KW-0406">Ion transport</keyword>
<sequence>MPQLLPFYFINQLSFSFLTLLALIYIFSKYILPVFTFQQVVRMYITKLSPKS</sequence>
<dbReference type="GO" id="GO:0045259">
    <property type="term" value="C:proton-transporting ATP synthase complex"/>
    <property type="evidence" value="ECO:0007669"/>
    <property type="project" value="UniProtKB-KW"/>
</dbReference>
<feature type="transmembrane region" description="Helical" evidence="13">
    <location>
        <begin position="6"/>
        <end position="27"/>
    </location>
</feature>
<protein>
    <recommendedName>
        <fullName evidence="3 13">ATP synthase protein 8</fullName>
    </recommendedName>
</protein>
<evidence type="ECO:0000256" key="9">
    <source>
        <dbReference type="ARBA" id="ARBA00023065"/>
    </source>
</evidence>
<evidence type="ECO:0000256" key="13">
    <source>
        <dbReference type="RuleBase" id="RU368038"/>
    </source>
</evidence>
<evidence type="ECO:0000256" key="5">
    <source>
        <dbReference type="ARBA" id="ARBA00022547"/>
    </source>
</evidence>
<keyword evidence="7 13" id="KW-0375">Hydrogen ion transport</keyword>
<dbReference type="PANTHER" id="PTHR36101">
    <property type="entry name" value="ATP SYNTHASE PROTEIN 8"/>
    <property type="match status" value="1"/>
</dbReference>
<name>A0A649UBA8_9AGAM</name>
<evidence type="ECO:0000256" key="10">
    <source>
        <dbReference type="ARBA" id="ARBA00023128"/>
    </source>
</evidence>
<dbReference type="AlphaFoldDB" id="A0A649UBA8"/>
<dbReference type="Pfam" id="PF05933">
    <property type="entry name" value="Fun_ATP-synt_8"/>
    <property type="match status" value="1"/>
</dbReference>
<comment type="similarity">
    <text evidence="2 13">Belongs to the ATPase protein 8 family.</text>
</comment>
<evidence type="ECO:0000256" key="8">
    <source>
        <dbReference type="ARBA" id="ARBA00022989"/>
    </source>
</evidence>
<dbReference type="RefSeq" id="YP_009711093.1">
    <property type="nucleotide sequence ID" value="NC_045218.1"/>
</dbReference>
<reference evidence="14" key="1">
    <citation type="journal article" date="2021" name="Appl. Microbiol. Biotechnol.">
        <title>Panorama of intron dynamics and gene rearrangements in the phylum Basidiomycota as revealed by the complete mitochondrial genome of Turbinellus floccosus.</title>
        <authorList>
            <person name="Cheng J."/>
            <person name="Luo Q."/>
            <person name="Ren Y."/>
            <person name="Luo Z."/>
            <person name="Liao W."/>
            <person name="Wang X."/>
            <person name="Li Q."/>
        </authorList>
    </citation>
    <scope>NUCLEOTIDE SEQUENCE</scope>
</reference>
<dbReference type="PANTHER" id="PTHR36101:SF1">
    <property type="entry name" value="ATP SYNTHASE PROTEIN 8"/>
    <property type="match status" value="1"/>
</dbReference>
<accession>A0A649UBA8</accession>
<organism evidence="14">
    <name type="scientific">Turbinellus floccosus</name>
    <dbReference type="NCBI Taxonomy" id="288723"/>
    <lineage>
        <taxon>Eukaryota</taxon>
        <taxon>Fungi</taxon>
        <taxon>Dikarya</taxon>
        <taxon>Basidiomycota</taxon>
        <taxon>Agaricomycotina</taxon>
        <taxon>Agaricomycetes</taxon>
        <taxon>Phallomycetidae</taxon>
        <taxon>Gomphales</taxon>
        <taxon>Gomphaceae</taxon>
        <taxon>Turbinellus</taxon>
    </lineage>
</organism>
<keyword evidence="4 13" id="KW-0813">Transport</keyword>
<gene>
    <name evidence="14" type="primary">atp8</name>
</gene>
<evidence type="ECO:0000256" key="3">
    <source>
        <dbReference type="ARBA" id="ARBA00019651"/>
    </source>
</evidence>
<proteinExistence type="inferred from homology"/>
<evidence type="ECO:0000313" key="14">
    <source>
        <dbReference type="EMBL" id="QGI24488.1"/>
    </source>
</evidence>
<comment type="function">
    <text evidence="13">Mitochondrial membrane ATP synthase (F(1)F(0) ATP synthase or Complex V) produces ATP from ADP in the presence of a proton gradient across the membrane which is generated by electron transport complexes of the respiratory chain. F-type ATPases consist of two structural domains, F(1) - containing the extramembraneous catalytic core and F(0) - containing the membrane proton channel, linked together by a central stalk and a peripheral stalk. During catalysis, ATP synthesis in the catalytic domain of F(1) is coupled via a rotary mechanism of the central stalk subunits to proton translocation. Part of the complex F(0) domain. Minor subunit located with subunit a in the membrane.</text>
</comment>
<evidence type="ECO:0000256" key="1">
    <source>
        <dbReference type="ARBA" id="ARBA00004304"/>
    </source>
</evidence>
<dbReference type="EMBL" id="MN623377">
    <property type="protein sequence ID" value="QGI24488.1"/>
    <property type="molecule type" value="Genomic_DNA"/>
</dbReference>
<dbReference type="GO" id="GO:0046933">
    <property type="term" value="F:proton-transporting ATP synthase activity, rotational mechanism"/>
    <property type="evidence" value="ECO:0007669"/>
    <property type="project" value="TreeGrafter"/>
</dbReference>
<keyword evidence="10 13" id="KW-0496">Mitochondrion</keyword>
<keyword evidence="8 13" id="KW-1133">Transmembrane helix</keyword>
<evidence type="ECO:0000256" key="12">
    <source>
        <dbReference type="ARBA" id="ARBA00023310"/>
    </source>
</evidence>
<dbReference type="GO" id="GO:0005743">
    <property type="term" value="C:mitochondrial inner membrane"/>
    <property type="evidence" value="ECO:0007669"/>
    <property type="project" value="UniProtKB-SubCell"/>
</dbReference>
<keyword evidence="5 13" id="KW-0138">CF(0)</keyword>
<keyword evidence="6 13" id="KW-0812">Transmembrane</keyword>
<evidence type="ECO:0000256" key="11">
    <source>
        <dbReference type="ARBA" id="ARBA00023136"/>
    </source>
</evidence>
<keyword evidence="12 13" id="KW-0066">ATP synthesis</keyword>
<evidence type="ECO:0000256" key="4">
    <source>
        <dbReference type="ARBA" id="ARBA00022448"/>
    </source>
</evidence>
<geneLocation type="mitochondrion" evidence="14"/>
<comment type="subcellular location">
    <subcellularLocation>
        <location evidence="13">Mitochondrion inner membrane</location>
        <topology evidence="13">Single-pass membrane protein</topology>
    </subcellularLocation>
    <subcellularLocation>
        <location evidence="1">Mitochondrion membrane</location>
        <topology evidence="1">Single-pass membrane protein</topology>
    </subcellularLocation>
</comment>
<evidence type="ECO:0000256" key="6">
    <source>
        <dbReference type="ARBA" id="ARBA00022692"/>
    </source>
</evidence>
<dbReference type="InterPro" id="IPR009230">
    <property type="entry name" value="ATP_synth_su8_fun"/>
</dbReference>
<dbReference type="GeneID" id="42438772"/>